<dbReference type="InterPro" id="IPR041916">
    <property type="entry name" value="Anti_sigma_zinc_sf"/>
</dbReference>
<keyword evidence="3" id="KW-1185">Reference proteome</keyword>
<reference evidence="2 3" key="1">
    <citation type="submission" date="2024-09" db="EMBL/GenBank/DDBJ databases">
        <authorList>
            <person name="D'Angelo T."/>
        </authorList>
    </citation>
    <scope>NUCLEOTIDE SEQUENCE [LARGE SCALE GENOMIC DNA]</scope>
    <source>
        <strain evidence="2">SAG AM-320-E07</strain>
    </source>
</reference>
<feature type="transmembrane region" description="Helical" evidence="1">
    <location>
        <begin position="111"/>
        <end position="131"/>
    </location>
</feature>
<evidence type="ECO:0000313" key="3">
    <source>
        <dbReference type="Proteomes" id="UP001593833"/>
    </source>
</evidence>
<feature type="transmembrane region" description="Helical" evidence="1">
    <location>
        <begin position="78"/>
        <end position="99"/>
    </location>
</feature>
<proteinExistence type="predicted"/>
<evidence type="ECO:0000256" key="1">
    <source>
        <dbReference type="SAM" id="Phobius"/>
    </source>
</evidence>
<keyword evidence="1" id="KW-0812">Transmembrane</keyword>
<protein>
    <submittedName>
        <fullName evidence="2">Anti-sigma factor family protein</fullName>
    </submittedName>
</protein>
<name>A0ABV6YJA6_UNCEI</name>
<evidence type="ECO:0000313" key="2">
    <source>
        <dbReference type="EMBL" id="MFC1572385.1"/>
    </source>
</evidence>
<sequence>MMAEDRNIRISGYLDGELSASEREAFEHEVQRNPDLARELAEIRSMKEVTDSMKLKEFPDQIWEHYWQGTYNRLERRVGWLLLSVGAMVLMAAGLYELILSLIKDAGEPWWIRLAVGTVCGGLAILFISVVRERLFMLKRDPYREVKR</sequence>
<dbReference type="Gene3D" id="1.10.10.1320">
    <property type="entry name" value="Anti-sigma factor, zinc-finger domain"/>
    <property type="match status" value="1"/>
</dbReference>
<organism evidence="2 3">
    <name type="scientific">Eiseniibacteriota bacterium</name>
    <dbReference type="NCBI Taxonomy" id="2212470"/>
    <lineage>
        <taxon>Bacteria</taxon>
        <taxon>Candidatus Eiseniibacteriota</taxon>
    </lineage>
</organism>
<keyword evidence="1" id="KW-0472">Membrane</keyword>
<comment type="caution">
    <text evidence="2">The sequence shown here is derived from an EMBL/GenBank/DDBJ whole genome shotgun (WGS) entry which is preliminary data.</text>
</comment>
<gene>
    <name evidence="2" type="ORF">ACFL6M_02190</name>
</gene>
<dbReference type="Proteomes" id="UP001593833">
    <property type="component" value="Unassembled WGS sequence"/>
</dbReference>
<keyword evidence="1" id="KW-1133">Transmembrane helix</keyword>
<dbReference type="EMBL" id="JBHPKH010000014">
    <property type="protein sequence ID" value="MFC1572385.1"/>
    <property type="molecule type" value="Genomic_DNA"/>
</dbReference>
<accession>A0ABV6YJA6</accession>